<gene>
    <name evidence="1" type="ORF">PQG45_08085</name>
</gene>
<dbReference type="PANTHER" id="PTHR33361">
    <property type="entry name" value="GLR0591 PROTEIN"/>
    <property type="match status" value="1"/>
</dbReference>
<protein>
    <submittedName>
        <fullName evidence="1">DUF885 domain-containing protein</fullName>
    </submittedName>
</protein>
<name>A0ABU3TSZ6_9BACT</name>
<organism evidence="1 2">
    <name type="scientific">Aquirufa regiilacus</name>
    <dbReference type="NCBI Taxonomy" id="3024868"/>
    <lineage>
        <taxon>Bacteria</taxon>
        <taxon>Pseudomonadati</taxon>
        <taxon>Bacteroidota</taxon>
        <taxon>Cytophagia</taxon>
        <taxon>Cytophagales</taxon>
        <taxon>Flectobacillaceae</taxon>
        <taxon>Aquirufa</taxon>
    </lineage>
</organism>
<accession>A0ABU3TSZ6</accession>
<evidence type="ECO:0000313" key="2">
    <source>
        <dbReference type="Proteomes" id="UP001249959"/>
    </source>
</evidence>
<dbReference type="PANTHER" id="PTHR33361:SF16">
    <property type="entry name" value="DUF885 DOMAIN-CONTAINING PROTEIN"/>
    <property type="match status" value="1"/>
</dbReference>
<proteinExistence type="predicted"/>
<dbReference type="RefSeq" id="WP_315577152.1">
    <property type="nucleotide sequence ID" value="NZ_JARDXH010000006.1"/>
</dbReference>
<dbReference type="Proteomes" id="UP001249959">
    <property type="component" value="Unassembled WGS sequence"/>
</dbReference>
<reference evidence="1 2" key="1">
    <citation type="submission" date="2023-09" db="EMBL/GenBank/DDBJ databases">
        <title>Aquirufa genomes.</title>
        <authorList>
            <person name="Pitt A."/>
        </authorList>
    </citation>
    <scope>NUCLEOTIDE SEQUENCE [LARGE SCALE GENOMIC DNA]</scope>
    <source>
        <strain evidence="1 2">LEOWEIH-7C</strain>
    </source>
</reference>
<dbReference type="Pfam" id="PF05960">
    <property type="entry name" value="DUF885"/>
    <property type="match status" value="1"/>
</dbReference>
<dbReference type="EMBL" id="JAVNWW010000003">
    <property type="protein sequence ID" value="MDU0808991.1"/>
    <property type="molecule type" value="Genomic_DNA"/>
</dbReference>
<comment type="caution">
    <text evidence="1">The sequence shown here is derived from an EMBL/GenBank/DDBJ whole genome shotgun (WGS) entry which is preliminary data.</text>
</comment>
<evidence type="ECO:0000313" key="1">
    <source>
        <dbReference type="EMBL" id="MDU0808991.1"/>
    </source>
</evidence>
<dbReference type="PROSITE" id="PS51257">
    <property type="entry name" value="PROKAR_LIPOPROTEIN"/>
    <property type="match status" value="1"/>
</dbReference>
<dbReference type="InterPro" id="IPR010281">
    <property type="entry name" value="DUF885"/>
</dbReference>
<keyword evidence="2" id="KW-1185">Reference proteome</keyword>
<sequence>MKKLTYLLCLLAFVSCKSGDAKKELSTLVDTYYEEQLKLNPVAATANGDNRYNDQLNIDFTDAHRAKIKALLEKTQTSLGEIDREKLDANDQITFDILKRDIELGLEGLTFQDNLMPLNQFYGFHLTFAQLGSGSVMQPFATKKDYENWEKRMHIGAAYMDSSIVYFKKGVAANIVLPKALVQKIIPQLQSFNVSDIKQSTFYGPLNNFPKDFTAADKAKFTQEYTQIIQSEIMPAYARLAQYLQTEYLPKSRTTTGISAIPNGAKYYQYLIRVLTTTDKPAEEIYQTGLSEVKRIRTEMEKIKDGVSFKGDLKAFFEFMRTDKQFMPYKKPAEVLAAFETIHKKMEPALKTMFGRVPKTPFEVRQTEAFRAASASAEYFQGSEDGTRPGIFYVPILDATKFNSTSGMESLFLHEAIPGHHYQVSLQQENSAMPKFRRFGGNSAYAEGWALYTESLGKELGLYTDPYQYMGALGDEMHRAIRLVVDAGMHSKNMTREEAIKYMMDNEPLGEEGTVAEIERYMAIPAQALSYKIGALKIREIRERLSKELGPKFKLSDFHDEILKDGNMPLDVMENKMNRWAKGL</sequence>